<accession>A0ABR6BCJ8</accession>
<evidence type="ECO:0000259" key="5">
    <source>
        <dbReference type="PROSITE" id="PS50977"/>
    </source>
</evidence>
<dbReference type="InterPro" id="IPR023772">
    <property type="entry name" value="DNA-bd_HTH_TetR-type_CS"/>
</dbReference>
<dbReference type="Pfam" id="PF00440">
    <property type="entry name" value="TetR_N"/>
    <property type="match status" value="1"/>
</dbReference>
<dbReference type="InterPro" id="IPR050109">
    <property type="entry name" value="HTH-type_TetR-like_transc_reg"/>
</dbReference>
<reference evidence="6 7" key="1">
    <citation type="submission" date="2020-08" db="EMBL/GenBank/DDBJ databases">
        <title>Genomic Encyclopedia of Archaeal and Bacterial Type Strains, Phase II (KMG-II): from individual species to whole genera.</title>
        <authorList>
            <person name="Goeker M."/>
        </authorList>
    </citation>
    <scope>NUCLEOTIDE SEQUENCE [LARGE SCALE GENOMIC DNA]</scope>
    <source>
        <strain evidence="6 7">DSM 43850</strain>
    </source>
</reference>
<protein>
    <submittedName>
        <fullName evidence="6">AcrR family transcriptional regulator</fullName>
    </submittedName>
</protein>
<evidence type="ECO:0000313" key="7">
    <source>
        <dbReference type="Proteomes" id="UP000517916"/>
    </source>
</evidence>
<evidence type="ECO:0000256" key="4">
    <source>
        <dbReference type="PROSITE-ProRule" id="PRU00335"/>
    </source>
</evidence>
<dbReference type="Gene3D" id="1.10.10.60">
    <property type="entry name" value="Homeodomain-like"/>
    <property type="match status" value="1"/>
</dbReference>
<evidence type="ECO:0000256" key="1">
    <source>
        <dbReference type="ARBA" id="ARBA00023015"/>
    </source>
</evidence>
<dbReference type="SUPFAM" id="SSF46689">
    <property type="entry name" value="Homeodomain-like"/>
    <property type="match status" value="1"/>
</dbReference>
<evidence type="ECO:0000256" key="3">
    <source>
        <dbReference type="ARBA" id="ARBA00023163"/>
    </source>
</evidence>
<sequence length="187" mass="20473">MKDLCGLRERKKQRTRAALVDAALDLFERKGFEATTVEEIAAAAEVSPRTFFRYFTAKEGAVLAVQEEEYQALLTELATRPGDLRGALLAVVDRGGQDGRSRRVQELVAATPALRATSLDRSAAQERELAEQLVPRSATEQERLRARLAVAVTFSAIRVAVECWLATPGTPCSQHVLAALAVLDEPR</sequence>
<dbReference type="Gene3D" id="1.10.357.10">
    <property type="entry name" value="Tetracycline Repressor, domain 2"/>
    <property type="match status" value="1"/>
</dbReference>
<dbReference type="InterPro" id="IPR009057">
    <property type="entry name" value="Homeodomain-like_sf"/>
</dbReference>
<feature type="domain" description="HTH tetR-type" evidence="5">
    <location>
        <begin position="13"/>
        <end position="73"/>
    </location>
</feature>
<keyword evidence="2 4" id="KW-0238">DNA-binding</keyword>
<gene>
    <name evidence="6" type="ORF">BC739_001792</name>
</gene>
<name>A0ABR6BCJ8_9PSEU</name>
<proteinExistence type="predicted"/>
<keyword evidence="1" id="KW-0805">Transcription regulation</keyword>
<dbReference type="PANTHER" id="PTHR30055">
    <property type="entry name" value="HTH-TYPE TRANSCRIPTIONAL REGULATOR RUTR"/>
    <property type="match status" value="1"/>
</dbReference>
<dbReference type="InterPro" id="IPR041347">
    <property type="entry name" value="MftR_C"/>
</dbReference>
<evidence type="ECO:0000313" key="6">
    <source>
        <dbReference type="EMBL" id="MBA8924595.1"/>
    </source>
</evidence>
<evidence type="ECO:0000256" key="2">
    <source>
        <dbReference type="ARBA" id="ARBA00023125"/>
    </source>
</evidence>
<dbReference type="EMBL" id="JACJID010000001">
    <property type="protein sequence ID" value="MBA8924595.1"/>
    <property type="molecule type" value="Genomic_DNA"/>
</dbReference>
<dbReference type="PROSITE" id="PS01081">
    <property type="entry name" value="HTH_TETR_1"/>
    <property type="match status" value="1"/>
</dbReference>
<organism evidence="6 7">
    <name type="scientific">Kutzneria viridogrisea</name>
    <dbReference type="NCBI Taxonomy" id="47990"/>
    <lineage>
        <taxon>Bacteria</taxon>
        <taxon>Bacillati</taxon>
        <taxon>Actinomycetota</taxon>
        <taxon>Actinomycetes</taxon>
        <taxon>Pseudonocardiales</taxon>
        <taxon>Pseudonocardiaceae</taxon>
        <taxon>Kutzneria</taxon>
    </lineage>
</organism>
<dbReference type="InterPro" id="IPR001647">
    <property type="entry name" value="HTH_TetR"/>
</dbReference>
<feature type="DNA-binding region" description="H-T-H motif" evidence="4">
    <location>
        <begin position="36"/>
        <end position="55"/>
    </location>
</feature>
<dbReference type="Proteomes" id="UP000517916">
    <property type="component" value="Unassembled WGS sequence"/>
</dbReference>
<dbReference type="PANTHER" id="PTHR30055:SF234">
    <property type="entry name" value="HTH-TYPE TRANSCRIPTIONAL REGULATOR BETI"/>
    <property type="match status" value="1"/>
</dbReference>
<dbReference type="RefSeq" id="WP_025357876.1">
    <property type="nucleotide sequence ID" value="NZ_BAAABQ010000001.1"/>
</dbReference>
<dbReference type="PRINTS" id="PR00455">
    <property type="entry name" value="HTHTETR"/>
</dbReference>
<dbReference type="PROSITE" id="PS50977">
    <property type="entry name" value="HTH_TETR_2"/>
    <property type="match status" value="1"/>
</dbReference>
<dbReference type="Pfam" id="PF17754">
    <property type="entry name" value="TetR_C_14"/>
    <property type="match status" value="1"/>
</dbReference>
<comment type="caution">
    <text evidence="6">The sequence shown here is derived from an EMBL/GenBank/DDBJ whole genome shotgun (WGS) entry which is preliminary data.</text>
</comment>
<keyword evidence="7" id="KW-1185">Reference proteome</keyword>
<keyword evidence="3" id="KW-0804">Transcription</keyword>